<keyword evidence="2 15" id="KW-0547">Nucleotide-binding</keyword>
<keyword evidence="3" id="KW-0227">DNA damage</keyword>
<evidence type="ECO:0000256" key="13">
    <source>
        <dbReference type="ARBA" id="ARBA00034923"/>
    </source>
</evidence>
<feature type="binding site" evidence="15">
    <location>
        <begin position="36"/>
        <end position="43"/>
    </location>
    <ligand>
        <name>ATP</name>
        <dbReference type="ChEBI" id="CHEBI:30616"/>
    </ligand>
</feature>
<feature type="region of interest" description="Disordered" evidence="16">
    <location>
        <begin position="928"/>
        <end position="963"/>
    </location>
</feature>
<keyword evidence="10" id="KW-0413">Isomerase</keyword>
<gene>
    <name evidence="19" type="ORF">SIAM614_03458</name>
</gene>
<evidence type="ECO:0000256" key="1">
    <source>
        <dbReference type="ARBA" id="ARBA00022722"/>
    </source>
</evidence>
<dbReference type="OrthoDB" id="9810135at2"/>
<reference evidence="19 20" key="1">
    <citation type="submission" date="2006-05" db="EMBL/GenBank/DDBJ databases">
        <authorList>
            <person name="King G."/>
            <person name="Ferriera S."/>
            <person name="Johnson J."/>
            <person name="Kravitz S."/>
            <person name="Beeson K."/>
            <person name="Sutton G."/>
            <person name="Rogers Y.-H."/>
            <person name="Friedman R."/>
            <person name="Frazier M."/>
            <person name="Venter J.C."/>
        </authorList>
    </citation>
    <scope>NUCLEOTIDE SEQUENCE [LARGE SCALE GENOMIC DNA]</scope>
    <source>
        <strain evidence="20">ATCC 25650 / DSM 13394 / JCM 20685 / NBRC 16684 / NCIMB 2208 / IAM 12614 / B1</strain>
    </source>
</reference>
<name>A0P3P8_ROSAI</name>
<comment type="catalytic activity">
    <reaction evidence="14">
        <text>ATP + H2O = ADP + phosphate + H(+)</text>
        <dbReference type="Rhea" id="RHEA:13065"/>
        <dbReference type="ChEBI" id="CHEBI:15377"/>
        <dbReference type="ChEBI" id="CHEBI:15378"/>
        <dbReference type="ChEBI" id="CHEBI:30616"/>
        <dbReference type="ChEBI" id="CHEBI:43474"/>
        <dbReference type="ChEBI" id="CHEBI:456216"/>
        <dbReference type="EC" id="5.6.2.4"/>
    </reaction>
</comment>
<feature type="compositionally biased region" description="Low complexity" evidence="16">
    <location>
        <begin position="928"/>
        <end position="938"/>
    </location>
</feature>
<dbReference type="Pfam" id="PF12705">
    <property type="entry name" value="PDDEXK_1"/>
    <property type="match status" value="1"/>
</dbReference>
<dbReference type="PANTHER" id="PTHR11070">
    <property type="entry name" value="UVRD / RECB / PCRA DNA HELICASE FAMILY MEMBER"/>
    <property type="match status" value="1"/>
</dbReference>
<dbReference type="Pfam" id="PF13361">
    <property type="entry name" value="UvrD_C"/>
    <property type="match status" value="1"/>
</dbReference>
<dbReference type="PROSITE" id="PS51217">
    <property type="entry name" value="UVRD_HELICASE_CTER"/>
    <property type="match status" value="1"/>
</dbReference>
<organism evidence="19 20">
    <name type="scientific">Roseibium aggregatum (strain ATCC 25650 / DSM 13394 / JCM 20685 / NBRC 16684 / NCIMB 2208 / IAM 12614 / B1)</name>
    <name type="common">Stappia aggregata</name>
    <dbReference type="NCBI Taxonomy" id="384765"/>
    <lineage>
        <taxon>Bacteria</taxon>
        <taxon>Pseudomonadati</taxon>
        <taxon>Pseudomonadota</taxon>
        <taxon>Alphaproteobacteria</taxon>
        <taxon>Hyphomicrobiales</taxon>
        <taxon>Stappiaceae</taxon>
        <taxon>Roseibium</taxon>
    </lineage>
</organism>
<evidence type="ECO:0000256" key="12">
    <source>
        <dbReference type="ARBA" id="ARBA00034808"/>
    </source>
</evidence>
<dbReference type="GO" id="GO:0043138">
    <property type="term" value="F:3'-5' DNA helicase activity"/>
    <property type="evidence" value="ECO:0007669"/>
    <property type="project" value="UniProtKB-EC"/>
</dbReference>
<dbReference type="InterPro" id="IPR011604">
    <property type="entry name" value="PDDEXK-like_dom_sf"/>
</dbReference>
<dbReference type="Pfam" id="PF00580">
    <property type="entry name" value="UvrD-helicase"/>
    <property type="match status" value="1"/>
</dbReference>
<evidence type="ECO:0000256" key="2">
    <source>
        <dbReference type="ARBA" id="ARBA00022741"/>
    </source>
</evidence>
<dbReference type="SUPFAM" id="SSF52980">
    <property type="entry name" value="Restriction endonuclease-like"/>
    <property type="match status" value="1"/>
</dbReference>
<dbReference type="GO" id="GO:0000725">
    <property type="term" value="P:recombinational repair"/>
    <property type="evidence" value="ECO:0007669"/>
    <property type="project" value="TreeGrafter"/>
</dbReference>
<evidence type="ECO:0000256" key="3">
    <source>
        <dbReference type="ARBA" id="ARBA00022763"/>
    </source>
</evidence>
<keyword evidence="5 15" id="KW-0347">Helicase</keyword>
<dbReference type="InterPro" id="IPR011335">
    <property type="entry name" value="Restrct_endonuc-II-like"/>
</dbReference>
<evidence type="ECO:0000256" key="10">
    <source>
        <dbReference type="ARBA" id="ARBA00023235"/>
    </source>
</evidence>
<dbReference type="PANTHER" id="PTHR11070:SF2">
    <property type="entry name" value="ATP-DEPENDENT DNA HELICASE SRS2"/>
    <property type="match status" value="1"/>
</dbReference>
<dbReference type="PROSITE" id="PS51198">
    <property type="entry name" value="UVRD_HELICASE_ATP_BIND"/>
    <property type="match status" value="1"/>
</dbReference>
<dbReference type="EMBL" id="AAUW01000033">
    <property type="protein sequence ID" value="EAV40304.1"/>
    <property type="molecule type" value="Genomic_DNA"/>
</dbReference>
<protein>
    <recommendedName>
        <fullName evidence="12">DNA 3'-5' helicase</fullName>
        <ecNumber evidence="12">5.6.2.4</ecNumber>
    </recommendedName>
    <alternativeName>
        <fullName evidence="13">DNA 3'-5' helicase II</fullName>
    </alternativeName>
</protein>
<dbReference type="InterPro" id="IPR014016">
    <property type="entry name" value="UvrD-like_ATP-bd"/>
</dbReference>
<evidence type="ECO:0000259" key="17">
    <source>
        <dbReference type="PROSITE" id="PS51198"/>
    </source>
</evidence>
<dbReference type="EC" id="5.6.2.4" evidence="12"/>
<dbReference type="GO" id="GO:0033202">
    <property type="term" value="C:DNA helicase complex"/>
    <property type="evidence" value="ECO:0007669"/>
    <property type="project" value="TreeGrafter"/>
</dbReference>
<evidence type="ECO:0000256" key="6">
    <source>
        <dbReference type="ARBA" id="ARBA00022839"/>
    </source>
</evidence>
<comment type="catalytic activity">
    <reaction evidence="11">
        <text>Couples ATP hydrolysis with the unwinding of duplex DNA by translocating in the 3'-5' direction.</text>
        <dbReference type="EC" id="5.6.2.4"/>
    </reaction>
</comment>
<evidence type="ECO:0000256" key="5">
    <source>
        <dbReference type="ARBA" id="ARBA00022806"/>
    </source>
</evidence>
<evidence type="ECO:0000256" key="16">
    <source>
        <dbReference type="SAM" id="MobiDB-lite"/>
    </source>
</evidence>
<keyword evidence="8" id="KW-0238">DNA-binding</keyword>
<sequence length="1178" mass="130192">MGAWIGGGVVSFQIPEVTRQRQDLASRPRASAWVSANAGSGKTFVLSRRVVRLLLDGTDPSRILALTFTKAAAAEMATRVFKILGEWVTKDDEALAAELQDIEGRKPDAARLAMARRLFARALETPGGLKIQTIHGFCESLLHQFPLEANVAGHFAVLDDRVAAELMAASRATVLHVAETEPESAFGRALASVIDLMSDGGAQKALDELIQSRDAFRRWTVDAVDLETALAELAELLETDPALRLADFDEQFRTACPLDLNTCLAYAEALRTGTKTDQARADDLVAAARFTGSAAAFREAWQAIFLTAKLEPRKSLATKKVAEAFPEMLEALEAEQQRLLALLDQRRKVATYEGTSSLLRLADAVIGHYERAKTARGYLDFEDLVVKTATLLQKSDAALWVQYKLDQGLDHILVDEAQDTSPRQWEVVTSLASEFFAGTGARDRVRTLFAVGDEKQSIYSFQGAVPAYFDAMRRAFSGKAEAAELEFHSVNLQLSFRSTPDVLGAVDKVFHDESAHKGLSQDVKAPVHEAIRRDPGIVDLWPLEAEAEIEEPDDWRQPIDHVGSGSPMLKVARRIAAEIAQWMRDGTADPGDVMILVRKRGPFVEALNRELKELDIPAAGSDRLVLTDHIAVQDLAALGRFLLLPEDDLSLACVLKSPLFDLTDDDLLEVARETPEKVRPGTLWQMLVKRSDTSDKWKAVRAKLEDWRARADFVPPYEFYARLLGADGGRKAFRARLGVEVDDVLDEFLALTIAYEQSGTPGLEGFLAWMAAAPTEIKRELTNTKGMVRIMTVHGSKGLEARIVILVDPGAAPVSAIHDPAFLPRRRLENDLLPPALVWLPPKADRTPWHDAAVEALRDAQEEEYRRLLYVALTRAEDRLIVCGWEPKRGAHENCWYSMVSRALKPEARELTASDGAVSAWRWQKEGTAAGPEAGGAAHVSAEPGSEEPPLPDWLSTPVRPLPKKKRLQPSRAFEAMEEKEGIDPVPAVSRLQAGRDLASWPLERGRLIHRLLELLPDIAEGERLAASEAYLRQALKPEFADRSSHLLREVAAILDMPEFETLFCGHARAEVPLVGTIRASDGTEVEISGQIDRLVVEDNRVVIVDYKTNFHPPASVAEIPLEYRAQLCVYREMLKQIYPGREISAQLLWTAVPSLMEIPEKVLEETFAGLRPDGTSA</sequence>
<evidence type="ECO:0000313" key="19">
    <source>
        <dbReference type="EMBL" id="EAV40304.1"/>
    </source>
</evidence>
<dbReference type="InterPro" id="IPR000212">
    <property type="entry name" value="DNA_helicase_UvrD/REP"/>
</dbReference>
<dbReference type="NCBIfam" id="TIGR02784">
    <property type="entry name" value="addA_alphas"/>
    <property type="match status" value="1"/>
</dbReference>
<dbReference type="GO" id="GO:0005829">
    <property type="term" value="C:cytosol"/>
    <property type="evidence" value="ECO:0007669"/>
    <property type="project" value="TreeGrafter"/>
</dbReference>
<feature type="domain" description="UvrD-like helicase C-terminal" evidence="18">
    <location>
        <begin position="528"/>
        <end position="798"/>
    </location>
</feature>
<evidence type="ECO:0000256" key="15">
    <source>
        <dbReference type="PROSITE-ProRule" id="PRU00560"/>
    </source>
</evidence>
<dbReference type="eggNOG" id="COG1074">
    <property type="taxonomic scope" value="Bacteria"/>
</dbReference>
<dbReference type="RefSeq" id="WP_006940245.1">
    <property type="nucleotide sequence ID" value="NZ_AAUW01000033.1"/>
</dbReference>
<keyword evidence="6" id="KW-0269">Exonuclease</keyword>
<keyword evidence="7 15" id="KW-0067">ATP-binding</keyword>
<dbReference type="GO" id="GO:0003677">
    <property type="term" value="F:DNA binding"/>
    <property type="evidence" value="ECO:0007669"/>
    <property type="project" value="UniProtKB-KW"/>
</dbReference>
<dbReference type="AlphaFoldDB" id="A0P3P8"/>
<feature type="domain" description="UvrD-like helicase ATP-binding" evidence="17">
    <location>
        <begin position="15"/>
        <end position="499"/>
    </location>
</feature>
<evidence type="ECO:0000256" key="11">
    <source>
        <dbReference type="ARBA" id="ARBA00034617"/>
    </source>
</evidence>
<dbReference type="Gene3D" id="1.10.486.10">
    <property type="entry name" value="PCRA, domain 4"/>
    <property type="match status" value="1"/>
</dbReference>
<dbReference type="Proteomes" id="UP000004848">
    <property type="component" value="Unassembled WGS sequence"/>
</dbReference>
<comment type="caution">
    <text evidence="19">The sequence shown here is derived from an EMBL/GenBank/DDBJ whole genome shotgun (WGS) entry which is preliminary data.</text>
</comment>
<keyword evidence="9" id="KW-0234">DNA repair</keyword>
<dbReference type="InterPro" id="IPR038726">
    <property type="entry name" value="PDDEXK_AddAB-type"/>
</dbReference>
<dbReference type="GO" id="GO:0004527">
    <property type="term" value="F:exonuclease activity"/>
    <property type="evidence" value="ECO:0007669"/>
    <property type="project" value="UniProtKB-KW"/>
</dbReference>
<dbReference type="Gene3D" id="3.40.50.300">
    <property type="entry name" value="P-loop containing nucleotide triphosphate hydrolases"/>
    <property type="match status" value="4"/>
</dbReference>
<dbReference type="GeneID" id="68849961"/>
<dbReference type="InterPro" id="IPR014151">
    <property type="entry name" value="DNA_helicase_AddA"/>
</dbReference>
<evidence type="ECO:0000313" key="20">
    <source>
        <dbReference type="Proteomes" id="UP000004848"/>
    </source>
</evidence>
<proteinExistence type="predicted"/>
<evidence type="ECO:0000256" key="8">
    <source>
        <dbReference type="ARBA" id="ARBA00023125"/>
    </source>
</evidence>
<dbReference type="GO" id="GO:0005524">
    <property type="term" value="F:ATP binding"/>
    <property type="evidence" value="ECO:0007669"/>
    <property type="project" value="UniProtKB-UniRule"/>
</dbReference>
<dbReference type="SUPFAM" id="SSF52540">
    <property type="entry name" value="P-loop containing nucleoside triphosphate hydrolases"/>
    <property type="match status" value="1"/>
</dbReference>
<evidence type="ECO:0000259" key="18">
    <source>
        <dbReference type="PROSITE" id="PS51217"/>
    </source>
</evidence>
<accession>A0P3P8</accession>
<dbReference type="InterPro" id="IPR027417">
    <property type="entry name" value="P-loop_NTPase"/>
</dbReference>
<keyword evidence="4 15" id="KW-0378">Hydrolase</keyword>
<keyword evidence="1" id="KW-0540">Nuclease</keyword>
<evidence type="ECO:0000256" key="9">
    <source>
        <dbReference type="ARBA" id="ARBA00023204"/>
    </source>
</evidence>
<dbReference type="InterPro" id="IPR014017">
    <property type="entry name" value="DNA_helicase_UvrD-like_C"/>
</dbReference>
<evidence type="ECO:0000256" key="4">
    <source>
        <dbReference type="ARBA" id="ARBA00022801"/>
    </source>
</evidence>
<dbReference type="Gene3D" id="3.90.320.10">
    <property type="match status" value="1"/>
</dbReference>
<evidence type="ECO:0000256" key="7">
    <source>
        <dbReference type="ARBA" id="ARBA00022840"/>
    </source>
</evidence>
<evidence type="ECO:0000256" key="14">
    <source>
        <dbReference type="ARBA" id="ARBA00048988"/>
    </source>
</evidence>